<dbReference type="Pfam" id="PF03656">
    <property type="entry name" value="Pam16"/>
    <property type="match status" value="1"/>
</dbReference>
<feature type="compositionally biased region" description="Basic and acidic residues" evidence="1">
    <location>
        <begin position="159"/>
        <end position="172"/>
    </location>
</feature>
<dbReference type="HOGENOM" id="CLU_101461_1_0_1"/>
<organism evidence="2 3">
    <name type="scientific">Trichosporon asahii var. asahii (strain CBS 8904)</name>
    <name type="common">Yeast</name>
    <dbReference type="NCBI Taxonomy" id="1220162"/>
    <lineage>
        <taxon>Eukaryota</taxon>
        <taxon>Fungi</taxon>
        <taxon>Dikarya</taxon>
        <taxon>Basidiomycota</taxon>
        <taxon>Agaricomycotina</taxon>
        <taxon>Tremellomycetes</taxon>
        <taxon>Trichosporonales</taxon>
        <taxon>Trichosporonaceae</taxon>
        <taxon>Trichosporon</taxon>
    </lineage>
</organism>
<feature type="region of interest" description="Disordered" evidence="1">
    <location>
        <begin position="1"/>
        <end position="38"/>
    </location>
</feature>
<proteinExistence type="predicted"/>
<feature type="compositionally biased region" description="Low complexity" evidence="1">
    <location>
        <begin position="1"/>
        <end position="10"/>
    </location>
</feature>
<dbReference type="OMA" id="TRTHRMT"/>
<protein>
    <recommendedName>
        <fullName evidence="4">Mitochondrial import inner membrane translocase subunit TIM16</fullName>
    </recommendedName>
</protein>
<dbReference type="Proteomes" id="UP000006757">
    <property type="component" value="Unassembled WGS sequence"/>
</dbReference>
<dbReference type="OrthoDB" id="10262892at2759"/>
<comment type="caution">
    <text evidence="2">The sequence shown here is derived from an EMBL/GenBank/DDBJ whole genome shotgun (WGS) entry which is preliminary data.</text>
</comment>
<accession>K1VDY5</accession>
<feature type="region of interest" description="Disordered" evidence="1">
    <location>
        <begin position="96"/>
        <end position="115"/>
    </location>
</feature>
<dbReference type="AlphaFoldDB" id="K1VDY5"/>
<gene>
    <name evidence="2" type="ORF">A1Q2_03542</name>
</gene>
<keyword evidence="3" id="KW-1185">Reference proteome</keyword>
<dbReference type="EMBL" id="AMBO01000296">
    <property type="protein sequence ID" value="EKD02180.1"/>
    <property type="molecule type" value="Genomic_DNA"/>
</dbReference>
<feature type="compositionally biased region" description="Low complexity" evidence="1">
    <location>
        <begin position="131"/>
        <end position="158"/>
    </location>
</feature>
<dbReference type="eggNOG" id="ENOG502S7AV">
    <property type="taxonomic scope" value="Eukaryota"/>
</dbReference>
<dbReference type="InterPro" id="IPR036869">
    <property type="entry name" value="J_dom_sf"/>
</dbReference>
<evidence type="ECO:0000256" key="1">
    <source>
        <dbReference type="SAM" id="MobiDB-lite"/>
    </source>
</evidence>
<feature type="region of interest" description="Disordered" evidence="1">
    <location>
        <begin position="69"/>
        <end position="89"/>
    </location>
</feature>
<sequence length="172" mass="17278">MAAAGKQAARNARHKPDAVAEASSGGGRSRSKVTSQLGMSLEEAHLILNTKKTDNMETIMANYERIFKANSPPEAPKPPPAAKEAVGAAAQAAAAQAARAAKKAPKGPTHSHYLQSKVYRALERIKAEAAAEGAAAEGAAAEAAAAEGAAAEAAAEGAAKAEAKAAEGAKKE</sequence>
<name>K1VDY5_TRIAC</name>
<feature type="region of interest" description="Disordered" evidence="1">
    <location>
        <begin position="131"/>
        <end position="172"/>
    </location>
</feature>
<dbReference type="STRING" id="1220162.K1VDY5"/>
<evidence type="ECO:0000313" key="3">
    <source>
        <dbReference type="Proteomes" id="UP000006757"/>
    </source>
</evidence>
<evidence type="ECO:0008006" key="4">
    <source>
        <dbReference type="Google" id="ProtNLM"/>
    </source>
</evidence>
<reference evidence="2 3" key="1">
    <citation type="journal article" date="2012" name="Eukaryot. Cell">
        <title>Genome sequence of the Trichosporon asahii environmental strain CBS 8904.</title>
        <authorList>
            <person name="Yang R.Y."/>
            <person name="Li H.T."/>
            <person name="Zhu H."/>
            <person name="Zhou G.P."/>
            <person name="Wang M."/>
            <person name="Wang L."/>
        </authorList>
    </citation>
    <scope>NUCLEOTIDE SEQUENCE [LARGE SCALE GENOMIC DNA]</scope>
    <source>
        <strain evidence="2 3">CBS 8904</strain>
    </source>
</reference>
<evidence type="ECO:0000313" key="2">
    <source>
        <dbReference type="EMBL" id="EKD02180.1"/>
    </source>
</evidence>
<dbReference type="Gene3D" id="1.10.287.110">
    <property type="entry name" value="DnaJ domain"/>
    <property type="match status" value="2"/>
</dbReference>
<dbReference type="InParanoid" id="K1VDY5"/>